<dbReference type="EMBL" id="BQKI01000078">
    <property type="protein sequence ID" value="GJN25435.1"/>
    <property type="molecule type" value="Genomic_DNA"/>
</dbReference>
<accession>A0AAV5ET99</accession>
<reference evidence="2" key="1">
    <citation type="journal article" date="2018" name="DNA Res.">
        <title>Multiple hybrid de novo genome assembly of finger millet, an orphan allotetraploid crop.</title>
        <authorList>
            <person name="Hatakeyama M."/>
            <person name="Aluri S."/>
            <person name="Balachadran M.T."/>
            <person name="Sivarajan S.R."/>
            <person name="Patrignani A."/>
            <person name="Gruter S."/>
            <person name="Poveda L."/>
            <person name="Shimizu-Inatsugi R."/>
            <person name="Baeten J."/>
            <person name="Francoijs K.J."/>
            <person name="Nataraja K.N."/>
            <person name="Reddy Y.A.N."/>
            <person name="Phadnis S."/>
            <person name="Ravikumar R.L."/>
            <person name="Schlapbach R."/>
            <person name="Sreeman S.M."/>
            <person name="Shimizu K.K."/>
        </authorList>
    </citation>
    <scope>NUCLEOTIDE SEQUENCE</scope>
</reference>
<keyword evidence="1" id="KW-0472">Membrane</keyword>
<sequence>MENASSTSSCVVEIEAKMMEYSMVEAKVIPQHSLRSKERYMGLRAEDKAGPSSWVLEMEKMLEDTNPSVETLHWKKACIYRVPKWLKDITNNKAYMPKMVSLGPFHHGDPELIPMEEHKRRATLHLVKRSGKPLREFIAAVEKVANDLDDAYSDLGEEWRGANRARFVEMMVMDGCFLLEIMRACERIIKTGSLMDYAPNDPVFSLHGILSSVTIIRSDMLAMENQLPLLALQRLLAVQKGASPCLLCGEQWVRFFKSLQLHVDHEQGSRVINNMVSDFLDQPYVEGDYGLCLHPLDVLHRGICGRHADGKKQQECVHTMPCAVELGEAGIHFKLSKTECIRDVDFQNGVLSMPLVSVSEASENKLFNLMAFERLHNCAGRDVIDYVVFMDSMIDSGADVALLRSKGLIKHLLGSDEAVARMFNNMKKGAIMSPFSKLHDVQRQVNAHCKKPWNRWRANFVQTYLNNPWVFISLLAAAILVVATLMQTIYTAIPFHRKN</sequence>
<keyword evidence="1" id="KW-0812">Transmembrane</keyword>
<organism evidence="2 3">
    <name type="scientific">Eleusine coracana subsp. coracana</name>
    <dbReference type="NCBI Taxonomy" id="191504"/>
    <lineage>
        <taxon>Eukaryota</taxon>
        <taxon>Viridiplantae</taxon>
        <taxon>Streptophyta</taxon>
        <taxon>Embryophyta</taxon>
        <taxon>Tracheophyta</taxon>
        <taxon>Spermatophyta</taxon>
        <taxon>Magnoliopsida</taxon>
        <taxon>Liliopsida</taxon>
        <taxon>Poales</taxon>
        <taxon>Poaceae</taxon>
        <taxon>PACMAD clade</taxon>
        <taxon>Chloridoideae</taxon>
        <taxon>Cynodonteae</taxon>
        <taxon>Eleusininae</taxon>
        <taxon>Eleusine</taxon>
    </lineage>
</organism>
<gene>
    <name evidence="2" type="primary">gb13262</name>
    <name evidence="2" type="ORF">PR202_gb13262</name>
</gene>
<keyword evidence="1" id="KW-1133">Transmembrane helix</keyword>
<dbReference type="AlphaFoldDB" id="A0AAV5ET99"/>
<dbReference type="PANTHER" id="PTHR31170:SF18">
    <property type="entry name" value="(WILD MALAYSIAN BANANA) HYPOTHETICAL PROTEIN"/>
    <property type="match status" value="1"/>
</dbReference>
<proteinExistence type="predicted"/>
<dbReference type="Proteomes" id="UP001054889">
    <property type="component" value="Unassembled WGS sequence"/>
</dbReference>
<feature type="transmembrane region" description="Helical" evidence="1">
    <location>
        <begin position="469"/>
        <end position="493"/>
    </location>
</feature>
<dbReference type="InterPro" id="IPR004158">
    <property type="entry name" value="DUF247_pln"/>
</dbReference>
<name>A0AAV5ET99_ELECO</name>
<evidence type="ECO:0000313" key="3">
    <source>
        <dbReference type="Proteomes" id="UP001054889"/>
    </source>
</evidence>
<protein>
    <submittedName>
        <fullName evidence="2">Uncharacterized protein</fullName>
    </submittedName>
</protein>
<keyword evidence="3" id="KW-1185">Reference proteome</keyword>
<evidence type="ECO:0000256" key="1">
    <source>
        <dbReference type="SAM" id="Phobius"/>
    </source>
</evidence>
<dbReference type="PANTHER" id="PTHR31170">
    <property type="entry name" value="BNAC04G53230D PROTEIN"/>
    <property type="match status" value="1"/>
</dbReference>
<evidence type="ECO:0000313" key="2">
    <source>
        <dbReference type="EMBL" id="GJN25435.1"/>
    </source>
</evidence>
<reference evidence="2" key="2">
    <citation type="submission" date="2021-12" db="EMBL/GenBank/DDBJ databases">
        <title>Resequencing data analysis of finger millet.</title>
        <authorList>
            <person name="Hatakeyama M."/>
            <person name="Aluri S."/>
            <person name="Balachadran M.T."/>
            <person name="Sivarajan S.R."/>
            <person name="Poveda L."/>
            <person name="Shimizu-Inatsugi R."/>
            <person name="Schlapbach R."/>
            <person name="Sreeman S.M."/>
            <person name="Shimizu K.K."/>
        </authorList>
    </citation>
    <scope>NUCLEOTIDE SEQUENCE</scope>
</reference>
<comment type="caution">
    <text evidence="2">The sequence shown here is derived from an EMBL/GenBank/DDBJ whole genome shotgun (WGS) entry which is preliminary data.</text>
</comment>
<dbReference type="Pfam" id="PF03140">
    <property type="entry name" value="DUF247"/>
    <property type="match status" value="1"/>
</dbReference>